<protein>
    <submittedName>
        <fullName evidence="3">Conjugal transfer protein TraG</fullName>
    </submittedName>
</protein>
<proteinExistence type="predicted"/>
<sequence>MTANTYLEYFLTLLGWLANNGIWSVITATGLFAFPLLAKLIEIWLKARSQGADEGNQGGLALAWMEHTVYTALVVIMFACVPLLDVDLSTLRYDASRISQCGRTVVQPSDSGYASLTNELGGKTAAVPVWWYFIHVVSKGFANAAVSTLPCSPDLRQIRFEVQHTRISDPTLAQELQDFVEECYAPSRARLKRQEAGLALDISDDVAWPGSSHFLTTPGYYDTDHARSPRSQWPYDGTRDAGLFDAGTGGYPTCKQWWQDGSIGLKDRLLALVQPTVWQQLNTLGQPKSVYEASVLRSLVSQRNMQASQSGSVYGGYGGNAGMISTTQALTRLSSLTGTAVSSLAMFPAFDSLRQALPMVQAILQMALVICLPMVILFSAYALKTVITLTAVQFALFFVTFWWELARWLDSWLLIALYDSSTHSNVSLNTLNYGFQNSSDDIIVNIVMGTMFLVLPAFWMGALGWAGIALGGAVEGAIRYGANDAQKAGGAGSGAIMRNIKR</sequence>
<evidence type="ECO:0000313" key="4">
    <source>
        <dbReference type="Proteomes" id="UP000335415"/>
    </source>
</evidence>
<accession>A0A5J5FPV9</accession>
<feature type="transmembrane region" description="Helical" evidence="1">
    <location>
        <begin position="442"/>
        <end position="470"/>
    </location>
</feature>
<dbReference type="EMBL" id="VYKJ01000028">
    <property type="protein sequence ID" value="KAA8994646.1"/>
    <property type="molecule type" value="Genomic_DNA"/>
</dbReference>
<dbReference type="AlphaFoldDB" id="A0A5J5FPV9"/>
<dbReference type="OrthoDB" id="5645662at2"/>
<dbReference type="Pfam" id="PF07916">
    <property type="entry name" value="TraG_N"/>
    <property type="match status" value="1"/>
</dbReference>
<keyword evidence="1" id="KW-0472">Membrane</keyword>
<comment type="caution">
    <text evidence="3">The sequence shown here is derived from an EMBL/GenBank/DDBJ whole genome shotgun (WGS) entry which is preliminary data.</text>
</comment>
<feature type="transmembrane region" description="Helical" evidence="1">
    <location>
        <begin position="356"/>
        <end position="378"/>
    </location>
</feature>
<dbReference type="InterPro" id="IPR012931">
    <property type="entry name" value="TraG_N_Proteobacteria"/>
</dbReference>
<feature type="domain" description="TraG N-terminal Proteobacteria" evidence="2">
    <location>
        <begin position="8"/>
        <end position="479"/>
    </location>
</feature>
<feature type="transmembrane region" description="Helical" evidence="1">
    <location>
        <begin position="385"/>
        <end position="403"/>
    </location>
</feature>
<keyword evidence="4" id="KW-1185">Reference proteome</keyword>
<reference evidence="3 4" key="1">
    <citation type="submission" date="2019-09" db="EMBL/GenBank/DDBJ databases">
        <authorList>
            <person name="Li Y."/>
        </authorList>
    </citation>
    <scope>NUCLEOTIDE SEQUENCE [LARGE SCALE GENOMIC DNA]</scope>
    <source>
        <strain evidence="3 4">L3-3HA</strain>
    </source>
</reference>
<evidence type="ECO:0000313" key="3">
    <source>
        <dbReference type="EMBL" id="KAA8994646.1"/>
    </source>
</evidence>
<keyword evidence="1" id="KW-1133">Transmembrane helix</keyword>
<gene>
    <name evidence="3" type="ORF">FJU30_26145</name>
</gene>
<dbReference type="RefSeq" id="WP_150437866.1">
    <property type="nucleotide sequence ID" value="NZ_VYKJ01000028.1"/>
</dbReference>
<evidence type="ECO:0000259" key="2">
    <source>
        <dbReference type="Pfam" id="PF07916"/>
    </source>
</evidence>
<feature type="transmembrane region" description="Helical" evidence="1">
    <location>
        <begin position="20"/>
        <end position="41"/>
    </location>
</feature>
<evidence type="ECO:0000256" key="1">
    <source>
        <dbReference type="SAM" id="Phobius"/>
    </source>
</evidence>
<name>A0A5J5FPV9_9GAMM</name>
<keyword evidence="1" id="KW-0812">Transmembrane</keyword>
<dbReference type="Proteomes" id="UP000335415">
    <property type="component" value="Unassembled WGS sequence"/>
</dbReference>
<organism evidence="3 4">
    <name type="scientific">Affinibrenneria salicis</name>
    <dbReference type="NCBI Taxonomy" id="2590031"/>
    <lineage>
        <taxon>Bacteria</taxon>
        <taxon>Pseudomonadati</taxon>
        <taxon>Pseudomonadota</taxon>
        <taxon>Gammaproteobacteria</taxon>
        <taxon>Enterobacterales</taxon>
        <taxon>Pectobacteriaceae</taxon>
        <taxon>Affinibrenneria</taxon>
    </lineage>
</organism>